<evidence type="ECO:0008006" key="3">
    <source>
        <dbReference type="Google" id="ProtNLM"/>
    </source>
</evidence>
<keyword evidence="2" id="KW-1185">Reference proteome</keyword>
<name>A0A238ZDQ6_9FLAO</name>
<evidence type="ECO:0000313" key="1">
    <source>
        <dbReference type="EMBL" id="SNR81222.1"/>
    </source>
</evidence>
<gene>
    <name evidence="1" type="ORF">SAMN04488111_3245</name>
</gene>
<proteinExistence type="predicted"/>
<reference evidence="2" key="1">
    <citation type="submission" date="2017-06" db="EMBL/GenBank/DDBJ databases">
        <authorList>
            <person name="Varghese N."/>
            <person name="Submissions S."/>
        </authorList>
    </citation>
    <scope>NUCLEOTIDE SEQUENCE [LARGE SCALE GENOMIC DNA]</scope>
    <source>
        <strain evidence="2">DSM 27993</strain>
    </source>
</reference>
<sequence length="132" mass="15223">MENLIKINSRFGFGYRTKTGIKVRENSIVKVNSNESKKLNLTLNDVEENYEVFIKDSYGAVLYREYFHKSEISNDFDLKLLCEGTYYVEIANLSIINMIPFVVNSNSALISETVYFKFIKNTEFGTMSLKTA</sequence>
<organism evidence="1 2">
    <name type="scientific">Lutibacter flavus</name>
    <dbReference type="NCBI Taxonomy" id="691689"/>
    <lineage>
        <taxon>Bacteria</taxon>
        <taxon>Pseudomonadati</taxon>
        <taxon>Bacteroidota</taxon>
        <taxon>Flavobacteriia</taxon>
        <taxon>Flavobacteriales</taxon>
        <taxon>Flavobacteriaceae</taxon>
        <taxon>Lutibacter</taxon>
    </lineage>
</organism>
<dbReference type="AlphaFoldDB" id="A0A238ZDQ6"/>
<evidence type="ECO:0000313" key="2">
    <source>
        <dbReference type="Proteomes" id="UP000198412"/>
    </source>
</evidence>
<accession>A0A238ZDQ6</accession>
<dbReference type="EMBL" id="FZNX01000006">
    <property type="protein sequence ID" value="SNR81222.1"/>
    <property type="molecule type" value="Genomic_DNA"/>
</dbReference>
<protein>
    <recommendedName>
        <fullName evidence="3">Por secretion system C-terminal sorting domain-containing protein</fullName>
    </recommendedName>
</protein>
<dbReference type="Proteomes" id="UP000198412">
    <property type="component" value="Unassembled WGS sequence"/>
</dbReference>
<dbReference type="RefSeq" id="WP_089379494.1">
    <property type="nucleotide sequence ID" value="NZ_FZNX01000006.1"/>
</dbReference>
<dbReference type="OrthoDB" id="1122048at2"/>